<dbReference type="InterPro" id="IPR016339">
    <property type="entry name" value="Hemoglobin_trunc_I"/>
</dbReference>
<keyword evidence="3" id="KW-0813">Transport</keyword>
<evidence type="ECO:0000256" key="3">
    <source>
        <dbReference type="ARBA" id="ARBA00022448"/>
    </source>
</evidence>
<keyword evidence="6" id="KW-0408">Iron</keyword>
<keyword evidence="4" id="KW-0349">Heme</keyword>
<keyword evidence="5" id="KW-0479">Metal-binding</keyword>
<dbReference type="RefSeq" id="WP_302042744.1">
    <property type="nucleotide sequence ID" value="NZ_JAUKPO010000132.1"/>
</dbReference>
<evidence type="ECO:0000256" key="1">
    <source>
        <dbReference type="ARBA" id="ARBA00009660"/>
    </source>
</evidence>
<evidence type="ECO:0000256" key="4">
    <source>
        <dbReference type="ARBA" id="ARBA00022617"/>
    </source>
</evidence>
<dbReference type="SUPFAM" id="SSF46458">
    <property type="entry name" value="Globin-like"/>
    <property type="match status" value="1"/>
</dbReference>
<accession>A0ABT8RIN5</accession>
<evidence type="ECO:0000256" key="2">
    <source>
        <dbReference type="ARBA" id="ARBA00016347"/>
    </source>
</evidence>
<dbReference type="EMBL" id="JAUKPO010000132">
    <property type="protein sequence ID" value="MDO1451950.1"/>
    <property type="molecule type" value="Genomic_DNA"/>
</dbReference>
<dbReference type="InterPro" id="IPR012292">
    <property type="entry name" value="Globin/Proto"/>
</dbReference>
<dbReference type="Proteomes" id="UP001168528">
    <property type="component" value="Unassembled WGS sequence"/>
</dbReference>
<protein>
    <recommendedName>
        <fullName evidence="2">Group 1 truncated hemoglobin GlbN</fullName>
    </recommendedName>
</protein>
<dbReference type="InterPro" id="IPR001486">
    <property type="entry name" value="Hemoglobin_trunc"/>
</dbReference>
<comment type="caution">
    <text evidence="7">The sequence shown here is derived from an EMBL/GenBank/DDBJ whole genome shotgun (WGS) entry which is preliminary data.</text>
</comment>
<reference evidence="7" key="1">
    <citation type="submission" date="2023-07" db="EMBL/GenBank/DDBJ databases">
        <title>The genome sequence of Rhodocytophaga aerolata KACC 12507.</title>
        <authorList>
            <person name="Zhang X."/>
        </authorList>
    </citation>
    <scope>NUCLEOTIDE SEQUENCE</scope>
    <source>
        <strain evidence="7">KACC 12507</strain>
    </source>
</reference>
<dbReference type="PIRSF" id="PIRSF002030">
    <property type="entry name" value="Globin_Protozoa/Cyanobacteria"/>
    <property type="match status" value="1"/>
</dbReference>
<evidence type="ECO:0000313" key="8">
    <source>
        <dbReference type="Proteomes" id="UP001168528"/>
    </source>
</evidence>
<comment type="similarity">
    <text evidence="1">Belongs to the truncated hemoglobin family. Group I subfamily.</text>
</comment>
<organism evidence="7 8">
    <name type="scientific">Rhodocytophaga aerolata</name>
    <dbReference type="NCBI Taxonomy" id="455078"/>
    <lineage>
        <taxon>Bacteria</taxon>
        <taxon>Pseudomonadati</taxon>
        <taxon>Bacteroidota</taxon>
        <taxon>Cytophagia</taxon>
        <taxon>Cytophagales</taxon>
        <taxon>Rhodocytophagaceae</taxon>
        <taxon>Rhodocytophaga</taxon>
    </lineage>
</organism>
<keyword evidence="8" id="KW-1185">Reference proteome</keyword>
<proteinExistence type="inferred from homology"/>
<sequence>MQNESTLFEKIGGMPAVDAAVEIFYTKVLADDRISHFFRWTHMKSQHGKQKAFLAYAFGAPLKYSGKSMSDAHKHLLAIGLSEVHFDAVMHHLLSTLRDLEVAEALI</sequence>
<dbReference type="Pfam" id="PF01152">
    <property type="entry name" value="Bac_globin"/>
    <property type="match status" value="1"/>
</dbReference>
<evidence type="ECO:0000256" key="6">
    <source>
        <dbReference type="ARBA" id="ARBA00023004"/>
    </source>
</evidence>
<dbReference type="Gene3D" id="1.10.490.10">
    <property type="entry name" value="Globins"/>
    <property type="match status" value="1"/>
</dbReference>
<name>A0ABT8RIN5_9BACT</name>
<gene>
    <name evidence="7" type="ORF">Q0590_37120</name>
</gene>
<evidence type="ECO:0000313" key="7">
    <source>
        <dbReference type="EMBL" id="MDO1451950.1"/>
    </source>
</evidence>
<evidence type="ECO:0000256" key="5">
    <source>
        <dbReference type="ARBA" id="ARBA00022723"/>
    </source>
</evidence>
<dbReference type="CDD" id="cd00454">
    <property type="entry name" value="TrHb1_N"/>
    <property type="match status" value="1"/>
</dbReference>
<feature type="non-terminal residue" evidence="7">
    <location>
        <position position="107"/>
    </location>
</feature>
<dbReference type="InterPro" id="IPR009050">
    <property type="entry name" value="Globin-like_sf"/>
</dbReference>